<keyword evidence="2" id="KW-1185">Reference proteome</keyword>
<gene>
    <name evidence="1" type="primary">fliB</name>
    <name evidence="1" type="ORF">P4S50_16905</name>
</gene>
<proteinExistence type="predicted"/>
<keyword evidence="1" id="KW-0969">Cilium</keyword>
<dbReference type="EC" id="2.1.1.-" evidence="1"/>
<keyword evidence="1" id="KW-0808">Transferase</keyword>
<dbReference type="NCBIfam" id="NF038110">
    <property type="entry name" value="Lys_methyl_FliB"/>
    <property type="match status" value="1"/>
</dbReference>
<protein>
    <submittedName>
        <fullName evidence="1">Flagellin lysine-N-methylase</fullName>
        <ecNumber evidence="1">2.1.1.-</ecNumber>
    </submittedName>
</protein>
<keyword evidence="1" id="KW-0966">Cell projection</keyword>
<name>A0ABY8EGY7_9FIRM</name>
<keyword evidence="1" id="KW-0489">Methyltransferase</keyword>
<accession>A0ABY8EGY7</accession>
<keyword evidence="1" id="KW-0282">Flagellum</keyword>
<dbReference type="GO" id="GO:0008168">
    <property type="term" value="F:methyltransferase activity"/>
    <property type="evidence" value="ECO:0007669"/>
    <property type="project" value="UniProtKB-KW"/>
</dbReference>
<dbReference type="GO" id="GO:0032259">
    <property type="term" value="P:methylation"/>
    <property type="evidence" value="ECO:0007669"/>
    <property type="project" value="UniProtKB-KW"/>
</dbReference>
<evidence type="ECO:0000313" key="2">
    <source>
        <dbReference type="Proteomes" id="UP001222800"/>
    </source>
</evidence>
<dbReference type="RefSeq" id="WP_277732010.1">
    <property type="nucleotide sequence ID" value="NZ_CP120733.1"/>
</dbReference>
<reference evidence="1 2" key="1">
    <citation type="submission" date="2023-03" db="EMBL/GenBank/DDBJ databases">
        <title>Complete genome sequence of Tepidibacter sp. SWIR-1, isolated from a deep-sea hydrothermal vent.</title>
        <authorList>
            <person name="Li X."/>
        </authorList>
    </citation>
    <scope>NUCLEOTIDE SEQUENCE [LARGE SCALE GENOMIC DNA]</scope>
    <source>
        <strain evidence="1 2">SWIR-1</strain>
    </source>
</reference>
<dbReference type="Proteomes" id="UP001222800">
    <property type="component" value="Chromosome"/>
</dbReference>
<evidence type="ECO:0000313" key="1">
    <source>
        <dbReference type="EMBL" id="WFD10033.1"/>
    </source>
</evidence>
<organism evidence="1 2">
    <name type="scientific">Tepidibacter hydrothermalis</name>
    <dbReference type="NCBI Taxonomy" id="3036126"/>
    <lineage>
        <taxon>Bacteria</taxon>
        <taxon>Bacillati</taxon>
        <taxon>Bacillota</taxon>
        <taxon>Clostridia</taxon>
        <taxon>Peptostreptococcales</taxon>
        <taxon>Peptostreptococcaceae</taxon>
        <taxon>Tepidibacter</taxon>
    </lineage>
</organism>
<sequence length="407" mass="48123">MGKIRKIFVPSYMEKFKCIGSSCEDTCCAGWRITIDRKTHKKYEKINDINLKREFKRNISRNRSNSSELSYSKIKLSKDGMCPFLDETKLCGIQSKLGSSYLSNTCATYPRISNLVDGTIEKSLTLSCPEAARIALLNEEGISFKELEEDYETRNVINNIDFEGKPIKYFWEIRTFSMQIMKSRDYELWERLIILGLFYKKIDELIENNDSNKIVEAIDLYTELIINGDFKKTLARIPSKNTIQMELLKELADEKIFLGVNNEKYWQHFSTFLHGINYTNDDRKEVIGERYKNALEEYYNPLLKKYSYVLENYLVNYMFRTVFPFGRYKTIFENYIMLVVHYSLMKMQLIGIAGYYEENFNLDIVLKFIQSFDKVIEHDNKYLNYVLELLNKNNYTTMGYMSILIKD</sequence>
<dbReference type="EMBL" id="CP120733">
    <property type="protein sequence ID" value="WFD10033.1"/>
    <property type="molecule type" value="Genomic_DNA"/>
</dbReference>